<proteinExistence type="predicted"/>
<dbReference type="EMBL" id="VSRR010023087">
    <property type="protein sequence ID" value="MPC65230.1"/>
    <property type="molecule type" value="Genomic_DNA"/>
</dbReference>
<evidence type="ECO:0000313" key="1">
    <source>
        <dbReference type="EMBL" id="MPC65230.1"/>
    </source>
</evidence>
<dbReference type="Proteomes" id="UP000324222">
    <property type="component" value="Unassembled WGS sequence"/>
</dbReference>
<protein>
    <submittedName>
        <fullName evidence="1">Uncharacterized protein</fullName>
    </submittedName>
</protein>
<comment type="caution">
    <text evidence="1">The sequence shown here is derived from an EMBL/GenBank/DDBJ whole genome shotgun (WGS) entry which is preliminary data.</text>
</comment>
<reference evidence="1 2" key="1">
    <citation type="submission" date="2019-05" db="EMBL/GenBank/DDBJ databases">
        <title>Another draft genome of Portunus trituberculatus and its Hox gene families provides insights of decapod evolution.</title>
        <authorList>
            <person name="Jeong J.-H."/>
            <person name="Song I."/>
            <person name="Kim S."/>
            <person name="Choi T."/>
            <person name="Kim D."/>
            <person name="Ryu S."/>
            <person name="Kim W."/>
        </authorList>
    </citation>
    <scope>NUCLEOTIDE SEQUENCE [LARGE SCALE GENOMIC DNA]</scope>
    <source>
        <tissue evidence="1">Muscle</tissue>
    </source>
</reference>
<dbReference type="AlphaFoldDB" id="A0A5B7GYX5"/>
<gene>
    <name evidence="1" type="ORF">E2C01_059362</name>
</gene>
<accession>A0A5B7GYX5</accession>
<evidence type="ECO:0000313" key="2">
    <source>
        <dbReference type="Proteomes" id="UP000324222"/>
    </source>
</evidence>
<keyword evidence="2" id="KW-1185">Reference proteome</keyword>
<sequence length="81" mass="9269">MTTLYISQVHPLLEYSSAVWNLGYVKDVTVLESVQRRWTKCVDPFHIVNLSYGVTALVRAGASTVRFLYPLPELEDQKPTR</sequence>
<name>A0A5B7GYX5_PORTR</name>
<organism evidence="1 2">
    <name type="scientific">Portunus trituberculatus</name>
    <name type="common">Swimming crab</name>
    <name type="synonym">Neptunus trituberculatus</name>
    <dbReference type="NCBI Taxonomy" id="210409"/>
    <lineage>
        <taxon>Eukaryota</taxon>
        <taxon>Metazoa</taxon>
        <taxon>Ecdysozoa</taxon>
        <taxon>Arthropoda</taxon>
        <taxon>Crustacea</taxon>
        <taxon>Multicrustacea</taxon>
        <taxon>Malacostraca</taxon>
        <taxon>Eumalacostraca</taxon>
        <taxon>Eucarida</taxon>
        <taxon>Decapoda</taxon>
        <taxon>Pleocyemata</taxon>
        <taxon>Brachyura</taxon>
        <taxon>Eubrachyura</taxon>
        <taxon>Portunoidea</taxon>
        <taxon>Portunidae</taxon>
        <taxon>Portuninae</taxon>
        <taxon>Portunus</taxon>
    </lineage>
</organism>